<dbReference type="EMBL" id="CP012382">
    <property type="protein sequence ID" value="AKZ59228.1"/>
    <property type="molecule type" value="Genomic_DNA"/>
</dbReference>
<organism evidence="1 2">
    <name type="scientific">Streptomyces ambofaciens (strain ATCC 23877 / 3486 / DSM 40053 / JCM 4204 / NBRC 12836 / NRRL B-2516)</name>
    <dbReference type="NCBI Taxonomy" id="278992"/>
    <lineage>
        <taxon>Bacteria</taxon>
        <taxon>Bacillati</taxon>
        <taxon>Actinomycetota</taxon>
        <taxon>Actinomycetes</taxon>
        <taxon>Kitasatosporales</taxon>
        <taxon>Streptomycetaceae</taxon>
        <taxon>Streptomyces</taxon>
    </lineage>
</organism>
<evidence type="ECO:0000313" key="2">
    <source>
        <dbReference type="Proteomes" id="UP000061018"/>
    </source>
</evidence>
<accession>A0A0K2B1Z6</accession>
<evidence type="ECO:0000313" key="1">
    <source>
        <dbReference type="EMBL" id="AKZ59228.1"/>
    </source>
</evidence>
<dbReference type="KEGG" id="samb:SAM23877_6183"/>
<sequence length="70" mass="7584">MAYERTLQEPICLSDPLEWGPKPAPGCDVCGALASQYATFNNPSNPEYNPSKATDVLVEIGRHPHGEGRS</sequence>
<reference evidence="2" key="1">
    <citation type="journal article" date="2015" name="J. Biotechnol.">
        <title>Complete genome sequence of Streptomyces ambofaciens ATCC 23877, the spiramycin producer.</title>
        <authorList>
            <person name="Thibessard A."/>
            <person name="Haas D."/>
            <person name="Gerbaud C."/>
            <person name="Aigle B."/>
            <person name="Lautru S."/>
            <person name="Pernodet J.L."/>
            <person name="Leblond P."/>
        </authorList>
    </citation>
    <scope>NUCLEOTIDE SEQUENCE [LARGE SCALE GENOMIC DNA]</scope>
    <source>
        <strain evidence="2">ATCC 23877 / 3486 / DSM 40053 / JCM 4204 / NBRC 12836 / NRRL B-2516</strain>
    </source>
</reference>
<protein>
    <submittedName>
        <fullName evidence="1">Uncharacterized protein</fullName>
    </submittedName>
</protein>
<dbReference type="AlphaFoldDB" id="A0A0K2B1Z6"/>
<gene>
    <name evidence="1" type="ORF">SAM23877_6183</name>
</gene>
<dbReference type="Proteomes" id="UP000061018">
    <property type="component" value="Chromosome"/>
</dbReference>
<proteinExistence type="predicted"/>
<name>A0A0K2B1Z6_STRA7</name>